<comment type="caution">
    <text evidence="7">The sequence shown here is derived from an EMBL/GenBank/DDBJ whole genome shotgun (WGS) entry which is preliminary data.</text>
</comment>
<protein>
    <submittedName>
        <fullName evidence="7">RNA polymerase sigma-70 factor</fullName>
    </submittedName>
</protein>
<evidence type="ECO:0000259" key="6">
    <source>
        <dbReference type="Pfam" id="PF08281"/>
    </source>
</evidence>
<dbReference type="InterPro" id="IPR013249">
    <property type="entry name" value="RNA_pol_sigma70_r4_t2"/>
</dbReference>
<dbReference type="InterPro" id="IPR013325">
    <property type="entry name" value="RNA_pol_sigma_r2"/>
</dbReference>
<dbReference type="Pfam" id="PF08281">
    <property type="entry name" value="Sigma70_r4_2"/>
    <property type="match status" value="1"/>
</dbReference>
<evidence type="ECO:0000259" key="5">
    <source>
        <dbReference type="Pfam" id="PF04542"/>
    </source>
</evidence>
<dbReference type="RefSeq" id="WP_269413598.1">
    <property type="nucleotide sequence ID" value="NZ_JAPWGL010000001.1"/>
</dbReference>
<dbReference type="Gene3D" id="1.10.10.10">
    <property type="entry name" value="Winged helix-like DNA-binding domain superfamily/Winged helix DNA-binding domain"/>
    <property type="match status" value="1"/>
</dbReference>
<dbReference type="Gene3D" id="1.10.1740.10">
    <property type="match status" value="1"/>
</dbReference>
<dbReference type="PANTHER" id="PTHR43133">
    <property type="entry name" value="RNA POLYMERASE ECF-TYPE SIGMA FACTO"/>
    <property type="match status" value="1"/>
</dbReference>
<accession>A0ABT4KSR1</accession>
<proteinExistence type="inferred from homology"/>
<organism evidence="7 8">
    <name type="scientific">Pedobacter rhodius</name>
    <dbReference type="NCBI Taxonomy" id="3004098"/>
    <lineage>
        <taxon>Bacteria</taxon>
        <taxon>Pseudomonadati</taxon>
        <taxon>Bacteroidota</taxon>
        <taxon>Sphingobacteriia</taxon>
        <taxon>Sphingobacteriales</taxon>
        <taxon>Sphingobacteriaceae</taxon>
        <taxon>Pedobacter</taxon>
    </lineage>
</organism>
<evidence type="ECO:0000313" key="7">
    <source>
        <dbReference type="EMBL" id="MCZ4221761.1"/>
    </source>
</evidence>
<dbReference type="InterPro" id="IPR039425">
    <property type="entry name" value="RNA_pol_sigma-70-like"/>
</dbReference>
<dbReference type="SUPFAM" id="SSF88946">
    <property type="entry name" value="Sigma2 domain of RNA polymerase sigma factors"/>
    <property type="match status" value="1"/>
</dbReference>
<dbReference type="InterPro" id="IPR036388">
    <property type="entry name" value="WH-like_DNA-bd_sf"/>
</dbReference>
<evidence type="ECO:0000256" key="3">
    <source>
        <dbReference type="ARBA" id="ARBA00023082"/>
    </source>
</evidence>
<sequence length="197" mass="22952">MVSVTHLSDDELLLLLKKEDKLAFSEIYNRYWEKMVSYSVRLTKSEDESADIVQEIFVSLWNRKLELIVKGSLASYLIKSTRNLSLRYIERNIHSIDFVEKLTEFIVDKSQNIEENISFKELQDKIESGIAKLPKKMQQVYLLSRDEQLSYREIAEKLQIAEGTVKKQISNALKIISQSLNERLSVVMSALLIHLLR</sequence>
<dbReference type="EMBL" id="JAPWGL010000001">
    <property type="protein sequence ID" value="MCZ4221761.1"/>
    <property type="molecule type" value="Genomic_DNA"/>
</dbReference>
<evidence type="ECO:0000256" key="2">
    <source>
        <dbReference type="ARBA" id="ARBA00023015"/>
    </source>
</evidence>
<dbReference type="InterPro" id="IPR007627">
    <property type="entry name" value="RNA_pol_sigma70_r2"/>
</dbReference>
<evidence type="ECO:0000256" key="1">
    <source>
        <dbReference type="ARBA" id="ARBA00010641"/>
    </source>
</evidence>
<feature type="domain" description="RNA polymerase sigma-70 region 2" evidence="5">
    <location>
        <begin position="28"/>
        <end position="92"/>
    </location>
</feature>
<gene>
    <name evidence="7" type="ORF">O0931_00470</name>
</gene>
<keyword evidence="4" id="KW-0804">Transcription</keyword>
<evidence type="ECO:0000256" key="4">
    <source>
        <dbReference type="ARBA" id="ARBA00023163"/>
    </source>
</evidence>
<keyword evidence="3" id="KW-0731">Sigma factor</keyword>
<dbReference type="PANTHER" id="PTHR43133:SF46">
    <property type="entry name" value="RNA POLYMERASE SIGMA-70 FACTOR ECF SUBFAMILY"/>
    <property type="match status" value="1"/>
</dbReference>
<dbReference type="NCBIfam" id="TIGR02985">
    <property type="entry name" value="Sig70_bacteroi1"/>
    <property type="match status" value="1"/>
</dbReference>
<reference evidence="7" key="1">
    <citation type="submission" date="2022-12" db="EMBL/GenBank/DDBJ databases">
        <title>Genome sequence of SJ11.</title>
        <authorList>
            <person name="Woo H."/>
        </authorList>
    </citation>
    <scope>NUCLEOTIDE SEQUENCE</scope>
    <source>
        <strain evidence="7">SJ11</strain>
    </source>
</reference>
<dbReference type="NCBIfam" id="TIGR02937">
    <property type="entry name" value="sigma70-ECF"/>
    <property type="match status" value="1"/>
</dbReference>
<dbReference type="InterPro" id="IPR014327">
    <property type="entry name" value="RNA_pol_sigma70_bacteroid"/>
</dbReference>
<name>A0ABT4KSR1_9SPHI</name>
<comment type="similarity">
    <text evidence="1">Belongs to the sigma-70 factor family. ECF subfamily.</text>
</comment>
<feature type="domain" description="RNA polymerase sigma factor 70 region 4 type 2" evidence="6">
    <location>
        <begin position="125"/>
        <end position="174"/>
    </location>
</feature>
<keyword evidence="2" id="KW-0805">Transcription regulation</keyword>
<dbReference type="InterPro" id="IPR013324">
    <property type="entry name" value="RNA_pol_sigma_r3/r4-like"/>
</dbReference>
<dbReference type="Pfam" id="PF04542">
    <property type="entry name" value="Sigma70_r2"/>
    <property type="match status" value="1"/>
</dbReference>
<dbReference type="SUPFAM" id="SSF88659">
    <property type="entry name" value="Sigma3 and sigma4 domains of RNA polymerase sigma factors"/>
    <property type="match status" value="1"/>
</dbReference>
<keyword evidence="8" id="KW-1185">Reference proteome</keyword>
<evidence type="ECO:0000313" key="8">
    <source>
        <dbReference type="Proteomes" id="UP001144341"/>
    </source>
</evidence>
<dbReference type="InterPro" id="IPR014284">
    <property type="entry name" value="RNA_pol_sigma-70_dom"/>
</dbReference>
<dbReference type="Proteomes" id="UP001144341">
    <property type="component" value="Unassembled WGS sequence"/>
</dbReference>